<sequence length="214" mass="24056">MQTMDKRRRPSSQERQAGLIAAAASLFAAKGFNGTTTREIARAAGVSEALVFKHFPTKRALYAAILAEKVSVDGLLGAVEESAKKRDDHRVFMLIAGFRIRPGVDPTLLRLLLFSALEGHELSDIFFAKHHKVFYDHLASYIQLRIKEGAFRDVDPLLAARAFIGIVVHHRLLHEIFGVPMHRTHDETVATYVELFLNGLIRQDGGHRRRRRPG</sequence>
<keyword evidence="2 4" id="KW-0238">DNA-binding</keyword>
<dbReference type="PANTHER" id="PTHR30055">
    <property type="entry name" value="HTH-TYPE TRANSCRIPTIONAL REGULATOR RUTR"/>
    <property type="match status" value="1"/>
</dbReference>
<dbReference type="SUPFAM" id="SSF48498">
    <property type="entry name" value="Tetracyclin repressor-like, C-terminal domain"/>
    <property type="match status" value="1"/>
</dbReference>
<dbReference type="Pfam" id="PF14246">
    <property type="entry name" value="TetR_C_7"/>
    <property type="match status" value="1"/>
</dbReference>
<dbReference type="GO" id="GO:0003700">
    <property type="term" value="F:DNA-binding transcription factor activity"/>
    <property type="evidence" value="ECO:0007669"/>
    <property type="project" value="TreeGrafter"/>
</dbReference>
<accession>A0A1W1I4D8</accession>
<dbReference type="Proteomes" id="UP000192042">
    <property type="component" value="Chromosome I"/>
</dbReference>
<feature type="domain" description="HTH tetR-type" evidence="5">
    <location>
        <begin position="13"/>
        <end position="73"/>
    </location>
</feature>
<reference evidence="6 7" key="1">
    <citation type="submission" date="2017-03" db="EMBL/GenBank/DDBJ databases">
        <authorList>
            <person name="Afonso C.L."/>
            <person name="Miller P.J."/>
            <person name="Scott M.A."/>
            <person name="Spackman E."/>
            <person name="Goraichik I."/>
            <person name="Dimitrov K.M."/>
            <person name="Suarez D.L."/>
            <person name="Swayne D.E."/>
        </authorList>
    </citation>
    <scope>NUCLEOTIDE SEQUENCE [LARGE SCALE GENOMIC DNA]</scope>
    <source>
        <strain evidence="6">Genome sequencing of Nitrospira japonica strain NJ11</strain>
    </source>
</reference>
<evidence type="ECO:0000259" key="5">
    <source>
        <dbReference type="PROSITE" id="PS50977"/>
    </source>
</evidence>
<evidence type="ECO:0000256" key="1">
    <source>
        <dbReference type="ARBA" id="ARBA00023015"/>
    </source>
</evidence>
<dbReference type="STRING" id="1325564.NSJP_1706"/>
<dbReference type="PROSITE" id="PS50977">
    <property type="entry name" value="HTH_TETR_2"/>
    <property type="match status" value="1"/>
</dbReference>
<dbReference type="Pfam" id="PF00440">
    <property type="entry name" value="TetR_N"/>
    <property type="match status" value="1"/>
</dbReference>
<keyword evidence="1" id="KW-0805">Transcription regulation</keyword>
<dbReference type="GO" id="GO:0000976">
    <property type="term" value="F:transcription cis-regulatory region binding"/>
    <property type="evidence" value="ECO:0007669"/>
    <property type="project" value="TreeGrafter"/>
</dbReference>
<keyword evidence="3" id="KW-0804">Transcription</keyword>
<dbReference type="EMBL" id="LT828648">
    <property type="protein sequence ID" value="SLM47878.1"/>
    <property type="molecule type" value="Genomic_DNA"/>
</dbReference>
<dbReference type="InterPro" id="IPR050109">
    <property type="entry name" value="HTH-type_TetR-like_transc_reg"/>
</dbReference>
<dbReference type="PRINTS" id="PR00455">
    <property type="entry name" value="HTHTETR"/>
</dbReference>
<evidence type="ECO:0000256" key="2">
    <source>
        <dbReference type="ARBA" id="ARBA00023125"/>
    </source>
</evidence>
<dbReference type="InterPro" id="IPR009057">
    <property type="entry name" value="Homeodomain-like_sf"/>
</dbReference>
<dbReference type="AlphaFoldDB" id="A0A1W1I4D8"/>
<dbReference type="Gene3D" id="1.10.10.60">
    <property type="entry name" value="Homeodomain-like"/>
    <property type="match status" value="1"/>
</dbReference>
<dbReference type="SUPFAM" id="SSF46689">
    <property type="entry name" value="Homeodomain-like"/>
    <property type="match status" value="1"/>
</dbReference>
<evidence type="ECO:0000256" key="4">
    <source>
        <dbReference type="PROSITE-ProRule" id="PRU00335"/>
    </source>
</evidence>
<keyword evidence="7" id="KW-1185">Reference proteome</keyword>
<name>A0A1W1I4D8_9BACT</name>
<dbReference type="PANTHER" id="PTHR30055:SF234">
    <property type="entry name" value="HTH-TYPE TRANSCRIPTIONAL REGULATOR BETI"/>
    <property type="match status" value="1"/>
</dbReference>
<dbReference type="InterPro" id="IPR023772">
    <property type="entry name" value="DNA-bd_HTH_TetR-type_CS"/>
</dbReference>
<dbReference type="KEGG" id="nja:NSJP_1706"/>
<protein>
    <submittedName>
        <fullName evidence="6">Putative Transcriptional regulator acrR</fullName>
    </submittedName>
</protein>
<evidence type="ECO:0000313" key="6">
    <source>
        <dbReference type="EMBL" id="SLM47878.1"/>
    </source>
</evidence>
<dbReference type="OrthoDB" id="9812484at2"/>
<feature type="DNA-binding region" description="H-T-H motif" evidence="4">
    <location>
        <begin position="36"/>
        <end position="55"/>
    </location>
</feature>
<evidence type="ECO:0000256" key="3">
    <source>
        <dbReference type="ARBA" id="ARBA00023163"/>
    </source>
</evidence>
<dbReference type="Gene3D" id="1.10.357.10">
    <property type="entry name" value="Tetracycline Repressor, domain 2"/>
    <property type="match status" value="1"/>
</dbReference>
<dbReference type="InterPro" id="IPR001647">
    <property type="entry name" value="HTH_TetR"/>
</dbReference>
<evidence type="ECO:0000313" key="7">
    <source>
        <dbReference type="Proteomes" id="UP000192042"/>
    </source>
</evidence>
<gene>
    <name evidence="6" type="ORF">NSJP_1706</name>
</gene>
<dbReference type="InterPro" id="IPR039536">
    <property type="entry name" value="TetR_C_Proteobacteria"/>
</dbReference>
<dbReference type="InterPro" id="IPR036271">
    <property type="entry name" value="Tet_transcr_reg_TetR-rel_C_sf"/>
</dbReference>
<organism evidence="6 7">
    <name type="scientific">Nitrospira japonica</name>
    <dbReference type="NCBI Taxonomy" id="1325564"/>
    <lineage>
        <taxon>Bacteria</taxon>
        <taxon>Pseudomonadati</taxon>
        <taxon>Nitrospirota</taxon>
        <taxon>Nitrospiria</taxon>
        <taxon>Nitrospirales</taxon>
        <taxon>Nitrospiraceae</taxon>
        <taxon>Nitrospira</taxon>
    </lineage>
</organism>
<proteinExistence type="predicted"/>
<dbReference type="PROSITE" id="PS01081">
    <property type="entry name" value="HTH_TETR_1"/>
    <property type="match status" value="1"/>
</dbReference>